<dbReference type="Proteomes" id="UP000830395">
    <property type="component" value="Chromosome 17"/>
</dbReference>
<proteinExistence type="predicted"/>
<comment type="caution">
    <text evidence="1">The sequence shown here is derived from an EMBL/GenBank/DDBJ whole genome shotgun (WGS) entry which is preliminary data.</text>
</comment>
<evidence type="ECO:0000313" key="1">
    <source>
        <dbReference type="EMBL" id="MCJ8742669.1"/>
    </source>
</evidence>
<keyword evidence="2" id="KW-1185">Reference proteome</keyword>
<accession>A0ACC5Z3T3</accession>
<name>A0ACC5Z3T3_9TELE</name>
<dbReference type="EMBL" id="CM040991">
    <property type="protein sequence ID" value="MCJ8742669.1"/>
    <property type="molecule type" value="Genomic_DNA"/>
</dbReference>
<evidence type="ECO:0000313" key="2">
    <source>
        <dbReference type="Proteomes" id="UP000830395"/>
    </source>
</evidence>
<gene>
    <name evidence="1" type="ORF">PDJAM_G00085020</name>
</gene>
<sequence length="446" mass="49598">MEETAVCVKPDNAVAVRKPQQEPGNPKKNILDEDEYIESLEKIIQRDFFPDVSKLRAQKDYLEAEENGDLQRMREIAIKYGSAMAKYTPRTYVPYVTPSSFETPDSHAASPSASHSKSRTGRDTELGGKDGGKEEKELPCLDRFLSKNTSEDNASFEQIMDLAQDKEKLKNAWLYEAEDEFKQRREENLALPSSEIQALECVKDDTVFKKPREVVYKNTRFDVDPFCKALNKSQIQQAAALNAQFKLGKVGPDGKELLPHESPKVNGYGFEGAPSPAPGVCESPLMTWGEIEDTPFRLDGSDTPLIERSHGPAFKIPEPGRRERLGLKMANEVAAKNRAKKQEALRKVTENLASLTPKGLSPAALSPALQRLVNRSSSKYTDKALRDSYTPSPSHRASGSKTPLTPSRSLHTPTPGKTRTPASHDPASITDNLLQLPKRRKASDFF</sequence>
<organism evidence="1 2">
    <name type="scientific">Pangasius djambal</name>
    <dbReference type="NCBI Taxonomy" id="1691987"/>
    <lineage>
        <taxon>Eukaryota</taxon>
        <taxon>Metazoa</taxon>
        <taxon>Chordata</taxon>
        <taxon>Craniata</taxon>
        <taxon>Vertebrata</taxon>
        <taxon>Euteleostomi</taxon>
        <taxon>Actinopterygii</taxon>
        <taxon>Neopterygii</taxon>
        <taxon>Teleostei</taxon>
        <taxon>Ostariophysi</taxon>
        <taxon>Siluriformes</taxon>
        <taxon>Pangasiidae</taxon>
        <taxon>Pangasius</taxon>
    </lineage>
</organism>
<reference evidence="1" key="1">
    <citation type="submission" date="2020-02" db="EMBL/GenBank/DDBJ databases">
        <title>Genome sequencing of the panga catfish, Pangasius djambal.</title>
        <authorList>
            <person name="Wen M."/>
            <person name="Zahm M."/>
            <person name="Roques C."/>
            <person name="Cabau C."/>
            <person name="Klopp C."/>
            <person name="Donnadieu C."/>
            <person name="Jouanno E."/>
            <person name="Avarre J.-C."/>
            <person name="Campet M."/>
            <person name="Ha T."/>
            <person name="Dugue R."/>
            <person name="Lampietro C."/>
            <person name="Louis A."/>
            <person name="Herpin A."/>
            <person name="Echchiki A."/>
            <person name="Berthelot C."/>
            <person name="Parey E."/>
            <person name="Roest-Crollius H."/>
            <person name="Braasch I."/>
            <person name="Postlethwait J.H."/>
            <person name="Bobe J."/>
            <person name="Montfort J."/>
            <person name="Bouchez O."/>
            <person name="Begum T."/>
            <person name="Schartl M."/>
            <person name="Gustiano R."/>
            <person name="Guiguen Y."/>
        </authorList>
    </citation>
    <scope>NUCLEOTIDE SEQUENCE</scope>
    <source>
        <strain evidence="1">Pdj_M5554</strain>
    </source>
</reference>
<protein>
    <submittedName>
        <fullName evidence="1">Uncharacterized protein</fullName>
    </submittedName>
</protein>